<feature type="transmembrane region" description="Helical" evidence="1">
    <location>
        <begin position="43"/>
        <end position="64"/>
    </location>
</feature>
<name>A0A0Q3WR61_9BACI</name>
<dbReference type="AlphaFoldDB" id="A0A0Q3WR61"/>
<evidence type="ECO:0000256" key="1">
    <source>
        <dbReference type="SAM" id="Phobius"/>
    </source>
</evidence>
<evidence type="ECO:0000313" key="2">
    <source>
        <dbReference type="EMBL" id="KQL50461.1"/>
    </source>
</evidence>
<dbReference type="PROSITE" id="PS51257">
    <property type="entry name" value="PROKAR_LIPOPROTEIN"/>
    <property type="match status" value="1"/>
</dbReference>
<dbReference type="PATRIC" id="fig|157838.3.peg.4967"/>
<comment type="caution">
    <text evidence="2">The sequence shown here is derived from an EMBL/GenBank/DDBJ whole genome shotgun (WGS) entry which is preliminary data.</text>
</comment>
<keyword evidence="1" id="KW-0812">Transmembrane</keyword>
<keyword evidence="1" id="KW-1133">Transmembrane helix</keyword>
<protein>
    <submittedName>
        <fullName evidence="2">Uncharacterized protein</fullName>
    </submittedName>
</protein>
<evidence type="ECO:0000313" key="3">
    <source>
        <dbReference type="Proteomes" id="UP000051888"/>
    </source>
</evidence>
<keyword evidence="1" id="KW-0472">Membrane</keyword>
<proteinExistence type="predicted"/>
<keyword evidence="3" id="KW-1185">Reference proteome</keyword>
<organism evidence="2 3">
    <name type="scientific">Heyndrickxia shackletonii</name>
    <dbReference type="NCBI Taxonomy" id="157838"/>
    <lineage>
        <taxon>Bacteria</taxon>
        <taxon>Bacillati</taxon>
        <taxon>Bacillota</taxon>
        <taxon>Bacilli</taxon>
        <taxon>Bacillales</taxon>
        <taxon>Bacillaceae</taxon>
        <taxon>Heyndrickxia</taxon>
    </lineage>
</organism>
<dbReference type="Proteomes" id="UP000051888">
    <property type="component" value="Unassembled WGS sequence"/>
</dbReference>
<gene>
    <name evidence="2" type="ORF">AN964_22645</name>
</gene>
<reference evidence="2 3" key="1">
    <citation type="submission" date="2015-09" db="EMBL/GenBank/DDBJ databases">
        <title>Genome sequencing project for genomic taxonomy and phylogenomics of Bacillus-like bacteria.</title>
        <authorList>
            <person name="Liu B."/>
            <person name="Wang J."/>
            <person name="Zhu Y."/>
            <person name="Liu G."/>
            <person name="Chen Q."/>
            <person name="Chen Z."/>
            <person name="Lan J."/>
            <person name="Che J."/>
            <person name="Ge C."/>
            <person name="Shi H."/>
            <person name="Pan Z."/>
            <person name="Liu X."/>
        </authorList>
    </citation>
    <scope>NUCLEOTIDE SEQUENCE [LARGE SCALE GENOMIC DNA]</scope>
    <source>
        <strain evidence="2 3">LMG 18435</strain>
    </source>
</reference>
<sequence length="69" mass="7377">MQAKALIILGSALILFALGCSYYTFFVPKVGPIGDGKIAPTTYIILICAIINGILAIIRGILILKREKA</sequence>
<dbReference type="OrthoDB" id="294912at186817"/>
<accession>A0A0Q3WR61</accession>
<dbReference type="RefSeq" id="WP_055742069.1">
    <property type="nucleotide sequence ID" value="NZ_JAAIWL010000036.1"/>
</dbReference>
<dbReference type="EMBL" id="LJJC01000015">
    <property type="protein sequence ID" value="KQL50461.1"/>
    <property type="molecule type" value="Genomic_DNA"/>
</dbReference>